<keyword evidence="25" id="KW-1185">Reference proteome</keyword>
<keyword evidence="11" id="KW-0805">Transcription regulation</keyword>
<evidence type="ECO:0000256" key="14">
    <source>
        <dbReference type="ARBA" id="ARBA00023163"/>
    </source>
</evidence>
<evidence type="ECO:0000313" key="25">
    <source>
        <dbReference type="Proteomes" id="UP000694392"/>
    </source>
</evidence>
<keyword evidence="9" id="KW-0862">Zinc</keyword>
<feature type="domain" description="CCHC NOA-type" evidence="23">
    <location>
        <begin position="506"/>
        <end position="536"/>
    </location>
</feature>
<dbReference type="GO" id="GO:0007249">
    <property type="term" value="P:canonical NF-kappaB signal transduction"/>
    <property type="evidence" value="ECO:0007669"/>
    <property type="project" value="Ensembl"/>
</dbReference>
<evidence type="ECO:0000256" key="4">
    <source>
        <dbReference type="ARBA" id="ARBA00022499"/>
    </source>
</evidence>
<dbReference type="GO" id="GO:0045944">
    <property type="term" value="P:positive regulation of transcription by RNA polymerase II"/>
    <property type="evidence" value="ECO:0007669"/>
    <property type="project" value="Ensembl"/>
</dbReference>
<dbReference type="GO" id="GO:0019904">
    <property type="term" value="F:protein domain specific binding"/>
    <property type="evidence" value="ECO:0007669"/>
    <property type="project" value="Ensembl"/>
</dbReference>
<gene>
    <name evidence="24" type="primary">IKBKG</name>
</gene>
<dbReference type="FunFam" id="1.20.5.390:FF:000002">
    <property type="entry name" value="NF-kappa-B essential modulator isoform X1"/>
    <property type="match status" value="1"/>
</dbReference>
<dbReference type="CDD" id="cd09803">
    <property type="entry name" value="UBAN"/>
    <property type="match status" value="1"/>
</dbReference>
<feature type="compositionally biased region" description="Basic and acidic residues" evidence="22">
    <location>
        <begin position="461"/>
        <end position="481"/>
    </location>
</feature>
<evidence type="ECO:0000256" key="15">
    <source>
        <dbReference type="ARBA" id="ARBA00023242"/>
    </source>
</evidence>
<dbReference type="Ensembl" id="ENSSPUT00000014529.1">
    <property type="protein sequence ID" value="ENSSPUP00000013626.1"/>
    <property type="gene ID" value="ENSSPUG00000010428.1"/>
</dbReference>
<dbReference type="GO" id="GO:0008385">
    <property type="term" value="C:IkappaB kinase complex"/>
    <property type="evidence" value="ECO:0007669"/>
    <property type="project" value="Ensembl"/>
</dbReference>
<evidence type="ECO:0000256" key="20">
    <source>
        <dbReference type="PROSITE-ProRule" id="PRU01142"/>
    </source>
</evidence>
<dbReference type="Gene3D" id="1.20.5.390">
    <property type="entry name" value="L1 transposable element, trimerization domain"/>
    <property type="match status" value="2"/>
</dbReference>
<dbReference type="GO" id="GO:1990450">
    <property type="term" value="F:linear polyubiquitin binding"/>
    <property type="evidence" value="ECO:0007669"/>
    <property type="project" value="Ensembl"/>
</dbReference>
<dbReference type="GO" id="GO:0005634">
    <property type="term" value="C:nucleus"/>
    <property type="evidence" value="ECO:0007669"/>
    <property type="project" value="UniProtKB-SubCell"/>
</dbReference>
<dbReference type="GO" id="GO:0050862">
    <property type="term" value="P:positive regulation of T cell receptor signaling pathway"/>
    <property type="evidence" value="ECO:0007669"/>
    <property type="project" value="Ensembl"/>
</dbReference>
<dbReference type="GO" id="GO:0043124">
    <property type="term" value="P:negative regulation of canonical NF-kappaB signal transduction"/>
    <property type="evidence" value="ECO:0007669"/>
    <property type="project" value="Ensembl"/>
</dbReference>
<accession>A0A8D0H2W7</accession>
<evidence type="ECO:0000256" key="21">
    <source>
        <dbReference type="SAM" id="Coils"/>
    </source>
</evidence>
<feature type="region of interest" description="Disordered" evidence="22">
    <location>
        <begin position="108"/>
        <end position="142"/>
    </location>
</feature>
<evidence type="ECO:0000256" key="8">
    <source>
        <dbReference type="ARBA" id="ARBA00022771"/>
    </source>
</evidence>
<evidence type="ECO:0000256" key="12">
    <source>
        <dbReference type="ARBA" id="ARBA00023054"/>
    </source>
</evidence>
<evidence type="ECO:0000256" key="6">
    <source>
        <dbReference type="ARBA" id="ARBA00022723"/>
    </source>
</evidence>
<dbReference type="Gene3D" id="1.20.5.990">
    <property type="entry name" value="Nemo cc2-lz domain - 1d5 darpin complex"/>
    <property type="match status" value="1"/>
</dbReference>
<dbReference type="GO" id="GO:0043123">
    <property type="term" value="P:positive regulation of canonical NF-kappaB signal transduction"/>
    <property type="evidence" value="ECO:0007669"/>
    <property type="project" value="Ensembl"/>
</dbReference>
<dbReference type="GO" id="GO:1990459">
    <property type="term" value="F:transferrin receptor binding"/>
    <property type="evidence" value="ECO:0007669"/>
    <property type="project" value="Ensembl"/>
</dbReference>
<dbReference type="GeneTree" id="ENSGT00530000063808"/>
<dbReference type="GO" id="GO:0000922">
    <property type="term" value="C:spindle pole"/>
    <property type="evidence" value="ECO:0007669"/>
    <property type="project" value="Ensembl"/>
</dbReference>
<evidence type="ECO:0000256" key="7">
    <source>
        <dbReference type="ARBA" id="ARBA00022763"/>
    </source>
</evidence>
<dbReference type="GO" id="GO:0042742">
    <property type="term" value="P:defense response to bacterium"/>
    <property type="evidence" value="ECO:0007669"/>
    <property type="project" value="Ensembl"/>
</dbReference>
<keyword evidence="8 20" id="KW-0863">Zinc-finger</keyword>
<dbReference type="Pfam" id="PF11577">
    <property type="entry name" value="NEMO"/>
    <property type="match status" value="1"/>
</dbReference>
<dbReference type="GO" id="GO:0070530">
    <property type="term" value="F:K63-linked polyubiquitin modification-dependent protein binding"/>
    <property type="evidence" value="ECO:0007669"/>
    <property type="project" value="Ensembl"/>
</dbReference>
<keyword evidence="13" id="KW-1015">Disulfide bond</keyword>
<keyword evidence="6" id="KW-0479">Metal-binding</keyword>
<dbReference type="GO" id="GO:0065003">
    <property type="term" value="P:protein-containing complex assembly"/>
    <property type="evidence" value="ECO:0007669"/>
    <property type="project" value="Ensembl"/>
</dbReference>
<keyword evidence="10" id="KW-0832">Ubl conjugation</keyword>
<protein>
    <recommendedName>
        <fullName evidence="16">NF-kappa-B essential modulator</fullName>
    </recommendedName>
    <alternativeName>
        <fullName evidence="18">IkB kinase-associated protein 1</fullName>
    </alternativeName>
    <alternativeName>
        <fullName evidence="19">Inhibitor of nuclear factor kappa-B kinase subunit gamma</fullName>
    </alternativeName>
    <alternativeName>
        <fullName evidence="17">NF-kappa-B essential modifier</fullName>
    </alternativeName>
</protein>
<dbReference type="GO" id="GO:0046982">
    <property type="term" value="F:protein heterodimerization activity"/>
    <property type="evidence" value="ECO:0007669"/>
    <property type="project" value="Ensembl"/>
</dbReference>
<reference evidence="24" key="1">
    <citation type="submission" date="2025-08" db="UniProtKB">
        <authorList>
            <consortium name="Ensembl"/>
        </authorList>
    </citation>
    <scope>IDENTIFICATION</scope>
</reference>
<keyword evidence="12 21" id="KW-0175">Coiled coil</keyword>
<dbReference type="PANTHER" id="PTHR31553:SF3">
    <property type="entry name" value="NF-KAPPA-B ESSENTIAL MODULATOR"/>
    <property type="match status" value="1"/>
</dbReference>
<dbReference type="GO" id="GO:0042803">
    <property type="term" value="F:protein homodimerization activity"/>
    <property type="evidence" value="ECO:0007669"/>
    <property type="project" value="Ensembl"/>
</dbReference>
<evidence type="ECO:0000256" key="5">
    <source>
        <dbReference type="ARBA" id="ARBA00022553"/>
    </source>
</evidence>
<dbReference type="Proteomes" id="UP000694392">
    <property type="component" value="Unplaced"/>
</dbReference>
<evidence type="ECO:0000256" key="3">
    <source>
        <dbReference type="ARBA" id="ARBA00022490"/>
    </source>
</evidence>
<dbReference type="FunFam" id="1.20.5.990:FF:000003">
    <property type="entry name" value="NF-kappa-B essential modulator isoform X1"/>
    <property type="match status" value="1"/>
</dbReference>
<dbReference type="GO" id="GO:0008270">
    <property type="term" value="F:zinc ion binding"/>
    <property type="evidence" value="ECO:0007669"/>
    <property type="project" value="UniProtKB-KW"/>
</dbReference>
<dbReference type="InterPro" id="IPR032419">
    <property type="entry name" value="CC2-LZ_dom"/>
</dbReference>
<dbReference type="PROSITE" id="PS51801">
    <property type="entry name" value="ZF_CCHC_NOA"/>
    <property type="match status" value="1"/>
</dbReference>
<comment type="subcellular location">
    <subcellularLocation>
        <location evidence="2">Cytoplasm</location>
    </subcellularLocation>
    <subcellularLocation>
        <location evidence="1">Nucleus</location>
    </subcellularLocation>
</comment>
<evidence type="ECO:0000256" key="9">
    <source>
        <dbReference type="ARBA" id="ARBA00022833"/>
    </source>
</evidence>
<organism evidence="24 25">
    <name type="scientific">Sphenodon punctatus</name>
    <name type="common">Tuatara</name>
    <name type="synonym">Hatteria punctata</name>
    <dbReference type="NCBI Taxonomy" id="8508"/>
    <lineage>
        <taxon>Eukaryota</taxon>
        <taxon>Metazoa</taxon>
        <taxon>Chordata</taxon>
        <taxon>Craniata</taxon>
        <taxon>Vertebrata</taxon>
        <taxon>Euteleostomi</taxon>
        <taxon>Lepidosauria</taxon>
        <taxon>Sphenodontia</taxon>
        <taxon>Sphenodontidae</taxon>
        <taxon>Sphenodon</taxon>
    </lineage>
</organism>
<keyword evidence="4" id="KW-1017">Isopeptide bond</keyword>
<feature type="region of interest" description="Disordered" evidence="22">
    <location>
        <begin position="461"/>
        <end position="494"/>
    </location>
</feature>
<dbReference type="AlphaFoldDB" id="A0A8D0H2W7"/>
<keyword evidence="14" id="KW-0804">Transcription</keyword>
<evidence type="ECO:0000256" key="13">
    <source>
        <dbReference type="ARBA" id="ARBA00023157"/>
    </source>
</evidence>
<dbReference type="Gene3D" id="1.20.5.340">
    <property type="match status" value="1"/>
</dbReference>
<proteinExistence type="predicted"/>
<feature type="compositionally biased region" description="Basic and acidic residues" evidence="22">
    <location>
        <begin position="108"/>
        <end position="124"/>
    </location>
</feature>
<evidence type="ECO:0000256" key="2">
    <source>
        <dbReference type="ARBA" id="ARBA00004496"/>
    </source>
</evidence>
<evidence type="ECO:0000256" key="17">
    <source>
        <dbReference type="ARBA" id="ARBA00041525"/>
    </source>
</evidence>
<evidence type="ECO:0000259" key="23">
    <source>
        <dbReference type="PROSITE" id="PS51801"/>
    </source>
</evidence>
<dbReference type="GO" id="GO:0051650">
    <property type="term" value="P:establishment of vesicle localization"/>
    <property type="evidence" value="ECO:0007669"/>
    <property type="project" value="Ensembl"/>
</dbReference>
<feature type="coiled-coil region" evidence="21">
    <location>
        <begin position="143"/>
        <end position="184"/>
    </location>
</feature>
<reference evidence="24" key="2">
    <citation type="submission" date="2025-09" db="UniProtKB">
        <authorList>
            <consortium name="Ensembl"/>
        </authorList>
    </citation>
    <scope>IDENTIFICATION</scope>
</reference>
<dbReference type="InterPro" id="IPR021063">
    <property type="entry name" value="NEMO_N"/>
</dbReference>
<dbReference type="PANTHER" id="PTHR31553">
    <property type="entry name" value="NF-KAPPA-B ESSENTIAL MODULATOR"/>
    <property type="match status" value="1"/>
</dbReference>
<dbReference type="InterPro" id="IPR034735">
    <property type="entry name" value="NEMO_ZF"/>
</dbReference>
<dbReference type="GO" id="GO:0072686">
    <property type="term" value="C:mitotic spindle"/>
    <property type="evidence" value="ECO:0007669"/>
    <property type="project" value="Ensembl"/>
</dbReference>
<name>A0A8D0H2W7_SPHPU</name>
<evidence type="ECO:0000313" key="24">
    <source>
        <dbReference type="Ensembl" id="ENSSPUP00000013626.1"/>
    </source>
</evidence>
<keyword evidence="15" id="KW-0539">Nucleus</keyword>
<dbReference type="InterPro" id="IPR051301">
    <property type="entry name" value="Optineurin/NFkB_EssMod"/>
</dbReference>
<evidence type="ECO:0000256" key="22">
    <source>
        <dbReference type="SAM" id="MobiDB-lite"/>
    </source>
</evidence>
<evidence type="ECO:0000256" key="16">
    <source>
        <dbReference type="ARBA" id="ARBA00040893"/>
    </source>
</evidence>
<keyword evidence="5" id="KW-0597">Phosphoprotein</keyword>
<evidence type="ECO:0000256" key="1">
    <source>
        <dbReference type="ARBA" id="ARBA00004123"/>
    </source>
</evidence>
<dbReference type="Pfam" id="PF16516">
    <property type="entry name" value="CC2-LZ"/>
    <property type="match status" value="1"/>
</dbReference>
<dbReference type="GO" id="GO:0035591">
    <property type="term" value="F:signaling adaptor activity"/>
    <property type="evidence" value="ECO:0007669"/>
    <property type="project" value="Ensembl"/>
</dbReference>
<dbReference type="GO" id="GO:0031625">
    <property type="term" value="F:ubiquitin protein ligase binding"/>
    <property type="evidence" value="ECO:0007669"/>
    <property type="project" value="Ensembl"/>
</dbReference>
<evidence type="ECO:0000256" key="10">
    <source>
        <dbReference type="ARBA" id="ARBA00022843"/>
    </source>
</evidence>
<evidence type="ECO:0000256" key="19">
    <source>
        <dbReference type="ARBA" id="ARBA00043239"/>
    </source>
</evidence>
<evidence type="ECO:0000256" key="11">
    <source>
        <dbReference type="ARBA" id="ARBA00023015"/>
    </source>
</evidence>
<evidence type="ECO:0000256" key="18">
    <source>
        <dbReference type="ARBA" id="ARBA00041660"/>
    </source>
</evidence>
<dbReference type="GO" id="GO:0000151">
    <property type="term" value="C:ubiquitin ligase complex"/>
    <property type="evidence" value="ECO:0007669"/>
    <property type="project" value="Ensembl"/>
</dbReference>
<sequence>MTSDCGAMGDDSLLGKASALHLPAELAGQEAVQRFLAENQDLKEAIRQSNHMLRERYQEFRRYQASQKEEKEFLMFKFQEARLVVEKLHSERAELKWQLEQAARELEQLRSRRPPTLERERAGPEEEPDTETLTQEEAPVPSIEALEEEKERLEQDLRRLQEANQALQREKLALQVEVEALRQAAKPPPREAGARLVTVAVALWYISPPPRNAGLQQQLASAREELARLATQEQETQQQLQLLSKQLEQVGEDKASVKAQVTSLLGELGESQSRLESCGQEKRALEERVHAASEQLRFLEGEAETRSKEHSVQVDELRLKVQNVERALRVERQSASEEKRKLAQLQVAYHQLFQEYDAHIKTSMETEKRSKGMDAQLADLSQQLQQAEEALVAKQELIDRLKEEAEQRKAAMETVPVLKAQADIFKADFLAERAAREKLHEQRESLQEQLEQLRREFEKLKADSEGTSRALEQMRNRHSDAHPPLPPPAAGPYHTLPAAVQRRNIADDQPDFCCPKCQYQAPDMDTLQIHVLDCIP</sequence>
<dbReference type="Pfam" id="PF18414">
    <property type="entry name" value="zf_C2H2_10"/>
    <property type="match status" value="1"/>
</dbReference>
<keyword evidence="7" id="KW-0227">DNA damage</keyword>
<dbReference type="GO" id="GO:0006974">
    <property type="term" value="P:DNA damage response"/>
    <property type="evidence" value="ECO:0007669"/>
    <property type="project" value="UniProtKB-KW"/>
</dbReference>
<dbReference type="SUPFAM" id="SSF57997">
    <property type="entry name" value="Tropomyosin"/>
    <property type="match status" value="1"/>
</dbReference>
<keyword evidence="3" id="KW-0963">Cytoplasm</keyword>
<dbReference type="OMA" id="VAMRKNF"/>